<dbReference type="InterPro" id="IPR035647">
    <property type="entry name" value="EFG_III/V"/>
</dbReference>
<evidence type="ECO:0000256" key="8">
    <source>
        <dbReference type="HAMAP-Rule" id="MF_00071"/>
    </source>
</evidence>
<dbReference type="Proteomes" id="UP000176996">
    <property type="component" value="Unassembled WGS sequence"/>
</dbReference>
<dbReference type="GO" id="GO:0005525">
    <property type="term" value="F:GTP binding"/>
    <property type="evidence" value="ECO:0007669"/>
    <property type="project" value="UniProtKB-UniRule"/>
</dbReference>
<dbReference type="EC" id="3.6.5.n1" evidence="8"/>
<keyword evidence="7 8" id="KW-0472">Membrane</keyword>
<dbReference type="Gene3D" id="3.30.70.2570">
    <property type="entry name" value="Elongation factor 4, C-terminal domain"/>
    <property type="match status" value="1"/>
</dbReference>
<organism evidence="10 11">
    <name type="scientific">Candidatus Jorgensenbacteria bacterium RIFCSPLOWO2_01_FULL_45_25b</name>
    <dbReference type="NCBI Taxonomy" id="1798471"/>
    <lineage>
        <taxon>Bacteria</taxon>
        <taxon>Candidatus Joergenseniibacteriota</taxon>
    </lineage>
</organism>
<dbReference type="FunFam" id="2.40.30.10:FF:000015">
    <property type="entry name" value="Translation factor GUF1, mitochondrial"/>
    <property type="match status" value="1"/>
</dbReference>
<dbReference type="Gene3D" id="3.40.50.300">
    <property type="entry name" value="P-loop containing nucleotide triphosphate hydrolases"/>
    <property type="match status" value="1"/>
</dbReference>
<keyword evidence="5 8" id="KW-0648">Protein biosynthesis</keyword>
<name>A0A1F6BTQ9_9BACT</name>
<dbReference type="EMBL" id="MFKK01000032">
    <property type="protein sequence ID" value="OGG40162.1"/>
    <property type="molecule type" value="Genomic_DNA"/>
</dbReference>
<dbReference type="SUPFAM" id="SSF54980">
    <property type="entry name" value="EF-G C-terminal domain-like"/>
    <property type="match status" value="2"/>
</dbReference>
<dbReference type="GO" id="GO:0003746">
    <property type="term" value="F:translation elongation factor activity"/>
    <property type="evidence" value="ECO:0007669"/>
    <property type="project" value="UniProtKB-UniRule"/>
</dbReference>
<dbReference type="GO" id="GO:0043022">
    <property type="term" value="F:ribosome binding"/>
    <property type="evidence" value="ECO:0007669"/>
    <property type="project" value="UniProtKB-UniRule"/>
</dbReference>
<dbReference type="Pfam" id="PF00679">
    <property type="entry name" value="EFG_C"/>
    <property type="match status" value="1"/>
</dbReference>
<accession>A0A1F6BTQ9</accession>
<protein>
    <recommendedName>
        <fullName evidence="8">Elongation factor 4</fullName>
        <shortName evidence="8">EF-4</shortName>
        <ecNumber evidence="8">3.6.5.n1</ecNumber>
    </recommendedName>
    <alternativeName>
        <fullName evidence="8">Ribosomal back-translocase LepA</fullName>
    </alternativeName>
</protein>
<dbReference type="InterPro" id="IPR005225">
    <property type="entry name" value="Small_GTP-bd"/>
</dbReference>
<dbReference type="PROSITE" id="PS00301">
    <property type="entry name" value="G_TR_1"/>
    <property type="match status" value="1"/>
</dbReference>
<dbReference type="SMART" id="SM00838">
    <property type="entry name" value="EFG_C"/>
    <property type="match status" value="1"/>
</dbReference>
<keyword evidence="2 8" id="KW-1003">Cell membrane</keyword>
<evidence type="ECO:0000313" key="10">
    <source>
        <dbReference type="EMBL" id="OGG40162.1"/>
    </source>
</evidence>
<evidence type="ECO:0000256" key="1">
    <source>
        <dbReference type="ARBA" id="ARBA00005454"/>
    </source>
</evidence>
<evidence type="ECO:0000259" key="9">
    <source>
        <dbReference type="PROSITE" id="PS51722"/>
    </source>
</evidence>
<proteinExistence type="inferred from homology"/>
<dbReference type="NCBIfam" id="TIGR01393">
    <property type="entry name" value="lepA"/>
    <property type="match status" value="1"/>
</dbReference>
<dbReference type="Pfam" id="PF14492">
    <property type="entry name" value="EFG_III"/>
    <property type="match status" value="1"/>
</dbReference>
<dbReference type="InterPro" id="IPR000640">
    <property type="entry name" value="EFG_V-like"/>
</dbReference>
<evidence type="ECO:0000256" key="7">
    <source>
        <dbReference type="ARBA" id="ARBA00023136"/>
    </source>
</evidence>
<dbReference type="InterPro" id="IPR004161">
    <property type="entry name" value="EFTu-like_2"/>
</dbReference>
<dbReference type="GO" id="GO:0045727">
    <property type="term" value="P:positive regulation of translation"/>
    <property type="evidence" value="ECO:0007669"/>
    <property type="project" value="UniProtKB-UniRule"/>
</dbReference>
<dbReference type="GO" id="GO:0003924">
    <property type="term" value="F:GTPase activity"/>
    <property type="evidence" value="ECO:0007669"/>
    <property type="project" value="UniProtKB-UniRule"/>
</dbReference>
<dbReference type="PROSITE" id="PS51722">
    <property type="entry name" value="G_TR_2"/>
    <property type="match status" value="1"/>
</dbReference>
<dbReference type="InterPro" id="IPR006297">
    <property type="entry name" value="EF-4"/>
</dbReference>
<evidence type="ECO:0000256" key="3">
    <source>
        <dbReference type="ARBA" id="ARBA00022741"/>
    </source>
</evidence>
<dbReference type="InterPro" id="IPR038363">
    <property type="entry name" value="LepA_C_sf"/>
</dbReference>
<feature type="domain" description="Tr-type G" evidence="9">
    <location>
        <begin position="1"/>
        <end position="210"/>
    </location>
</feature>
<evidence type="ECO:0000256" key="6">
    <source>
        <dbReference type="ARBA" id="ARBA00023134"/>
    </source>
</evidence>
<comment type="catalytic activity">
    <reaction evidence="8">
        <text>GTP + H2O = GDP + phosphate + H(+)</text>
        <dbReference type="Rhea" id="RHEA:19669"/>
        <dbReference type="ChEBI" id="CHEBI:15377"/>
        <dbReference type="ChEBI" id="CHEBI:15378"/>
        <dbReference type="ChEBI" id="CHEBI:37565"/>
        <dbReference type="ChEBI" id="CHEBI:43474"/>
        <dbReference type="ChEBI" id="CHEBI:58189"/>
        <dbReference type="EC" id="3.6.5.n1"/>
    </reaction>
</comment>
<comment type="function">
    <text evidence="8">Required for accurate and efficient protein synthesis under certain stress conditions. May act as a fidelity factor of the translation reaction, by catalyzing a one-codon backward translocation of tRNAs on improperly translocated ribosomes. Back-translocation proceeds from a post-translocation (POST) complex to a pre-translocation (PRE) complex, thus giving elongation factor G a second chance to translocate the tRNAs correctly. Binds to ribosomes in a GTP-dependent manner.</text>
</comment>
<dbReference type="Gene3D" id="2.40.30.10">
    <property type="entry name" value="Translation factors"/>
    <property type="match status" value="1"/>
</dbReference>
<feature type="binding site" evidence="8">
    <location>
        <begin position="157"/>
        <end position="160"/>
    </location>
    <ligand>
        <name>GTP</name>
        <dbReference type="ChEBI" id="CHEBI:37565"/>
    </ligand>
</feature>
<dbReference type="InterPro" id="IPR009000">
    <property type="entry name" value="Transl_B-barrel_sf"/>
</dbReference>
<dbReference type="AlphaFoldDB" id="A0A1F6BTQ9"/>
<dbReference type="STRING" id="1798471.A3A21_00700"/>
<dbReference type="PRINTS" id="PR00315">
    <property type="entry name" value="ELONGATNFCT"/>
</dbReference>
<feature type="binding site" evidence="8">
    <location>
        <begin position="13"/>
        <end position="18"/>
    </location>
    <ligand>
        <name>GTP</name>
        <dbReference type="ChEBI" id="CHEBI:37565"/>
    </ligand>
</feature>
<dbReference type="InterPro" id="IPR041095">
    <property type="entry name" value="EFG_II"/>
</dbReference>
<comment type="subcellular location">
    <subcellularLocation>
        <location evidence="8">Cell membrane</location>
        <topology evidence="8">Peripheral membrane protein</topology>
        <orientation evidence="8">Cytoplasmic side</orientation>
    </subcellularLocation>
</comment>
<dbReference type="CDD" id="cd03699">
    <property type="entry name" value="EF4_II"/>
    <property type="match status" value="1"/>
</dbReference>
<reference evidence="10 11" key="1">
    <citation type="journal article" date="2016" name="Nat. Commun.">
        <title>Thousands of microbial genomes shed light on interconnected biogeochemical processes in an aquifer system.</title>
        <authorList>
            <person name="Anantharaman K."/>
            <person name="Brown C.T."/>
            <person name="Hug L.A."/>
            <person name="Sharon I."/>
            <person name="Castelle C.J."/>
            <person name="Probst A.J."/>
            <person name="Thomas B.C."/>
            <person name="Singh A."/>
            <person name="Wilkins M.J."/>
            <person name="Karaoz U."/>
            <person name="Brodie E.L."/>
            <person name="Williams K.H."/>
            <person name="Hubbard S.S."/>
            <person name="Banfield J.F."/>
        </authorList>
    </citation>
    <scope>NUCLEOTIDE SEQUENCE [LARGE SCALE GENOMIC DNA]</scope>
</reference>
<evidence type="ECO:0000256" key="4">
    <source>
        <dbReference type="ARBA" id="ARBA00022801"/>
    </source>
</evidence>
<dbReference type="InterPro" id="IPR013842">
    <property type="entry name" value="LepA_CTD"/>
</dbReference>
<evidence type="ECO:0000313" key="11">
    <source>
        <dbReference type="Proteomes" id="UP000176996"/>
    </source>
</evidence>
<dbReference type="InterPro" id="IPR031157">
    <property type="entry name" value="G_TR_CS"/>
</dbReference>
<dbReference type="Pfam" id="PF03144">
    <property type="entry name" value="GTP_EFTU_D2"/>
    <property type="match status" value="1"/>
</dbReference>
<dbReference type="PANTHER" id="PTHR43512">
    <property type="entry name" value="TRANSLATION FACTOR GUF1-RELATED"/>
    <property type="match status" value="1"/>
</dbReference>
<gene>
    <name evidence="8" type="primary">lepA</name>
    <name evidence="10" type="ORF">A3A21_00700</name>
</gene>
<dbReference type="InterPro" id="IPR027417">
    <property type="entry name" value="P-loop_NTPase"/>
</dbReference>
<dbReference type="Gene3D" id="3.30.70.240">
    <property type="match status" value="1"/>
</dbReference>
<dbReference type="GO" id="GO:0005886">
    <property type="term" value="C:plasma membrane"/>
    <property type="evidence" value="ECO:0007669"/>
    <property type="project" value="UniProtKB-SubCell"/>
</dbReference>
<keyword evidence="6 8" id="KW-0342">GTP-binding</keyword>
<dbReference type="NCBIfam" id="TIGR00231">
    <property type="entry name" value="small_GTP"/>
    <property type="match status" value="1"/>
</dbReference>
<keyword evidence="10" id="KW-0251">Elongation factor</keyword>
<dbReference type="SUPFAM" id="SSF52540">
    <property type="entry name" value="P-loop containing nucleoside triphosphate hydrolases"/>
    <property type="match status" value="1"/>
</dbReference>
<dbReference type="Pfam" id="PF00009">
    <property type="entry name" value="GTP_EFTU"/>
    <property type="match status" value="1"/>
</dbReference>
<dbReference type="InterPro" id="IPR000795">
    <property type="entry name" value="T_Tr_GTP-bd_dom"/>
</dbReference>
<sequence>MNIRNFVIIAHIDHGKSTLADRFLEETGTVEKRKMKNQLLDQLELERERGITIKMAPVRMLWHPHRSHSERSEESQNRNSLEIRNSKLEIANSKQEIVLNLIDTPGHSDFSYEVSRALTAVEGAILLVDATQGIQAQTLANLRAAEHAGLTIIGAVNKIDMNPDGIEDLMIQLAELLHCDPEEIHKVSGKTGAGVEELLEDIVKKIPSPRHSAFSPRESATSAPDHALVKEKLPSRALVFDSFYDNHKGIVASVRVFNGTFRAGEDGYFAASREKFKMKEVGAFTPELKTKEQLEEGEIGYIATGIKDPEKVKIGDTIISANMHRFATQINADNVRENQRFSPRESASLALPGYKEPMPVVFVSFYPDDPDEYELLKNSLQKLRLNDSSISIEPDMNEVLGRGYKVGFLGRLHFEIVAERLKREFNVSIITTFPSVAYKIKQKKGWIHIVSASDLPSEYEEIWEPMAKIELIMPREYVNNFFGFQSNFRFGNMETETMQQRTIIKAEMPLSELMSDFDDQLKSATEGYASFSYELGEYKKSDVVKVDFLVASEIVPGLSRFFHRSVFEREARQMVERLKDLLPQQQFTQAVQAQALGKIIARETIPAMRKDVTGYLYGGDRTRKMKLWKKQKRGKERLKERAHVHISPEIFRELLKK</sequence>
<comment type="similarity">
    <text evidence="1 8">Belongs to the TRAFAC class translation factor GTPase superfamily. Classic translation factor GTPase family. LepA subfamily.</text>
</comment>
<keyword evidence="3 8" id="KW-0547">Nucleotide-binding</keyword>
<dbReference type="PANTHER" id="PTHR43512:SF4">
    <property type="entry name" value="TRANSLATION FACTOR GUF1 HOMOLOG, CHLOROPLASTIC"/>
    <property type="match status" value="1"/>
</dbReference>
<dbReference type="Gene3D" id="3.30.70.870">
    <property type="entry name" value="Elongation Factor G (Translational Gtpase), domain 3"/>
    <property type="match status" value="1"/>
</dbReference>
<comment type="caution">
    <text evidence="10">The sequence shown here is derived from an EMBL/GenBank/DDBJ whole genome shotgun (WGS) entry which is preliminary data.</text>
</comment>
<keyword evidence="4 8" id="KW-0378">Hydrolase</keyword>
<dbReference type="SUPFAM" id="SSF50447">
    <property type="entry name" value="Translation proteins"/>
    <property type="match status" value="1"/>
</dbReference>
<evidence type="ECO:0000256" key="5">
    <source>
        <dbReference type="ARBA" id="ARBA00022917"/>
    </source>
</evidence>
<dbReference type="Pfam" id="PF06421">
    <property type="entry name" value="LepA_C"/>
    <property type="match status" value="1"/>
</dbReference>
<evidence type="ECO:0000256" key="2">
    <source>
        <dbReference type="ARBA" id="ARBA00022475"/>
    </source>
</evidence>
<dbReference type="HAMAP" id="MF_00071">
    <property type="entry name" value="LepA"/>
    <property type="match status" value="1"/>
</dbReference>